<dbReference type="InterPro" id="IPR036390">
    <property type="entry name" value="WH_DNA-bd_sf"/>
</dbReference>
<dbReference type="FunFam" id="1.10.10.10:FF:000001">
    <property type="entry name" value="LysR family transcriptional regulator"/>
    <property type="match status" value="1"/>
</dbReference>
<organism evidence="6 7">
    <name type="scientific">Pseudogemmobacter humi</name>
    <dbReference type="NCBI Taxonomy" id="2483812"/>
    <lineage>
        <taxon>Bacteria</taxon>
        <taxon>Pseudomonadati</taxon>
        <taxon>Pseudomonadota</taxon>
        <taxon>Alphaproteobacteria</taxon>
        <taxon>Rhodobacterales</taxon>
        <taxon>Paracoccaceae</taxon>
        <taxon>Pseudogemmobacter</taxon>
    </lineage>
</organism>
<evidence type="ECO:0000313" key="6">
    <source>
        <dbReference type="EMBL" id="VDC20250.1"/>
    </source>
</evidence>
<dbReference type="Proteomes" id="UP000277498">
    <property type="component" value="Unassembled WGS sequence"/>
</dbReference>
<dbReference type="SUPFAM" id="SSF53850">
    <property type="entry name" value="Periplasmic binding protein-like II"/>
    <property type="match status" value="1"/>
</dbReference>
<evidence type="ECO:0000256" key="1">
    <source>
        <dbReference type="ARBA" id="ARBA00009437"/>
    </source>
</evidence>
<dbReference type="InterPro" id="IPR036388">
    <property type="entry name" value="WH-like_DNA-bd_sf"/>
</dbReference>
<evidence type="ECO:0000313" key="7">
    <source>
        <dbReference type="Proteomes" id="UP000277498"/>
    </source>
</evidence>
<dbReference type="PROSITE" id="PS50931">
    <property type="entry name" value="HTH_LYSR"/>
    <property type="match status" value="1"/>
</dbReference>
<keyword evidence="3" id="KW-0238">DNA-binding</keyword>
<accession>A0A3P5WL95</accession>
<dbReference type="PRINTS" id="PR00039">
    <property type="entry name" value="HTHLYSR"/>
</dbReference>
<keyword evidence="7" id="KW-1185">Reference proteome</keyword>
<evidence type="ECO:0000256" key="3">
    <source>
        <dbReference type="ARBA" id="ARBA00023125"/>
    </source>
</evidence>
<reference evidence="6 7" key="1">
    <citation type="submission" date="2018-11" db="EMBL/GenBank/DDBJ databases">
        <authorList>
            <person name="Criscuolo A."/>
        </authorList>
    </citation>
    <scope>NUCLEOTIDE SEQUENCE [LARGE SCALE GENOMIC DNA]</scope>
    <source>
        <strain evidence="6">ACIP111625</strain>
    </source>
</reference>
<comment type="similarity">
    <text evidence="1">Belongs to the LysR transcriptional regulatory family.</text>
</comment>
<protein>
    <submittedName>
        <fullName evidence="6">HTH-type transcriptional regulator YofA</fullName>
    </submittedName>
</protein>
<evidence type="ECO:0000259" key="5">
    <source>
        <dbReference type="PROSITE" id="PS50931"/>
    </source>
</evidence>
<dbReference type="RefSeq" id="WP_124084831.1">
    <property type="nucleotide sequence ID" value="NZ_UXAW01000033.1"/>
</dbReference>
<dbReference type="PANTHER" id="PTHR30126">
    <property type="entry name" value="HTH-TYPE TRANSCRIPTIONAL REGULATOR"/>
    <property type="match status" value="1"/>
</dbReference>
<proteinExistence type="inferred from homology"/>
<dbReference type="InterPro" id="IPR000847">
    <property type="entry name" value="LysR_HTH_N"/>
</dbReference>
<dbReference type="PANTHER" id="PTHR30126:SF21">
    <property type="entry name" value="TRANSCRIPTIONAL REGULATOR-RELATED"/>
    <property type="match status" value="1"/>
</dbReference>
<dbReference type="Pfam" id="PF00126">
    <property type="entry name" value="HTH_1"/>
    <property type="match status" value="1"/>
</dbReference>
<keyword evidence="2" id="KW-0805">Transcription regulation</keyword>
<sequence>MQIEAIQTFLVVVRLGSLSRAAEQLNVTQSTIAGRIDALEDHLRQRLVNRSKKGATPTAAGSVFLRHARQIVENWQLSQQKLILPHGLSMMFTFGCTFDLWTGLGERIYKLARGLDEGTAFQVQCGSMAAMTEALESGLADAILVPGPLSRPNISCQHIYTDRLIQASSTDRWAVKWDPGYIRISYDENFDAQHISHWPDDNIAHATIGHPDWGLRLLLQQGGSAYLPERLVCEHFACGRLFPVRSSPVFERPCYFAWRSERLADFPWIPGLLHEAEGLL</sequence>
<dbReference type="EMBL" id="UXAW01000033">
    <property type="protein sequence ID" value="VDC20250.1"/>
    <property type="molecule type" value="Genomic_DNA"/>
</dbReference>
<dbReference type="Gene3D" id="1.10.10.10">
    <property type="entry name" value="Winged helix-like DNA-binding domain superfamily/Winged helix DNA-binding domain"/>
    <property type="match status" value="1"/>
</dbReference>
<evidence type="ECO:0000256" key="4">
    <source>
        <dbReference type="ARBA" id="ARBA00023163"/>
    </source>
</evidence>
<keyword evidence="4" id="KW-0804">Transcription</keyword>
<evidence type="ECO:0000256" key="2">
    <source>
        <dbReference type="ARBA" id="ARBA00023015"/>
    </source>
</evidence>
<dbReference type="GO" id="GO:0000976">
    <property type="term" value="F:transcription cis-regulatory region binding"/>
    <property type="evidence" value="ECO:0007669"/>
    <property type="project" value="TreeGrafter"/>
</dbReference>
<gene>
    <name evidence="6" type="primary">yofA_2</name>
    <name evidence="6" type="ORF">XINFAN_00395</name>
</gene>
<dbReference type="OrthoDB" id="9815174at2"/>
<dbReference type="AlphaFoldDB" id="A0A3P5WL95"/>
<dbReference type="SUPFAM" id="SSF46785">
    <property type="entry name" value="Winged helix' DNA-binding domain"/>
    <property type="match status" value="1"/>
</dbReference>
<feature type="domain" description="HTH lysR-type" evidence="5">
    <location>
        <begin position="1"/>
        <end position="58"/>
    </location>
</feature>
<name>A0A3P5WL95_9RHOB</name>
<dbReference type="GO" id="GO:0003700">
    <property type="term" value="F:DNA-binding transcription factor activity"/>
    <property type="evidence" value="ECO:0007669"/>
    <property type="project" value="InterPro"/>
</dbReference>